<dbReference type="STRING" id="593133.SAMN04488006_1635"/>
<evidence type="ECO:0000256" key="1">
    <source>
        <dbReference type="SAM" id="Coils"/>
    </source>
</evidence>
<evidence type="ECO:0000313" key="4">
    <source>
        <dbReference type="EMBL" id="SFS48923.1"/>
    </source>
</evidence>
<dbReference type="GO" id="GO:0003677">
    <property type="term" value="F:DNA binding"/>
    <property type="evidence" value="ECO:0007669"/>
    <property type="project" value="InterPro"/>
</dbReference>
<dbReference type="SUPFAM" id="SSF46894">
    <property type="entry name" value="C-terminal effector domain of the bipartite response regulators"/>
    <property type="match status" value="1"/>
</dbReference>
<dbReference type="InterPro" id="IPR036388">
    <property type="entry name" value="WH-like_DNA-bd_sf"/>
</dbReference>
<gene>
    <name evidence="4" type="ORF">SAMN04488006_1635</name>
</gene>
<evidence type="ECO:0000256" key="2">
    <source>
        <dbReference type="SAM" id="Phobius"/>
    </source>
</evidence>
<dbReference type="InterPro" id="IPR000792">
    <property type="entry name" value="Tscrpt_reg_LuxR_C"/>
</dbReference>
<dbReference type="GO" id="GO:0006355">
    <property type="term" value="P:regulation of DNA-templated transcription"/>
    <property type="evidence" value="ECO:0007669"/>
    <property type="project" value="InterPro"/>
</dbReference>
<feature type="coiled-coil region" evidence="1">
    <location>
        <begin position="776"/>
        <end position="835"/>
    </location>
</feature>
<dbReference type="Gene3D" id="1.10.10.10">
    <property type="entry name" value="Winged helix-like DNA-binding domain superfamily/Winged helix DNA-binding domain"/>
    <property type="match status" value="1"/>
</dbReference>
<dbReference type="Proteomes" id="UP000199312">
    <property type="component" value="Unassembled WGS sequence"/>
</dbReference>
<accession>A0A1I6Q8U3</accession>
<feature type="transmembrane region" description="Helical" evidence="2">
    <location>
        <begin position="726"/>
        <end position="750"/>
    </location>
</feature>
<protein>
    <submittedName>
        <fullName evidence="4">Regulatory protein, luxR family</fullName>
    </submittedName>
</protein>
<keyword evidence="2" id="KW-0812">Transmembrane</keyword>
<dbReference type="InterPro" id="IPR015943">
    <property type="entry name" value="WD40/YVTN_repeat-like_dom_sf"/>
</dbReference>
<evidence type="ECO:0000313" key="5">
    <source>
        <dbReference type="Proteomes" id="UP000199312"/>
    </source>
</evidence>
<dbReference type="SMART" id="SM00421">
    <property type="entry name" value="HTH_LUXR"/>
    <property type="match status" value="1"/>
</dbReference>
<dbReference type="Pfam" id="PF00196">
    <property type="entry name" value="GerE"/>
    <property type="match status" value="1"/>
</dbReference>
<keyword evidence="2" id="KW-0472">Membrane</keyword>
<proteinExistence type="predicted"/>
<dbReference type="OrthoDB" id="1090267at2"/>
<evidence type="ECO:0000259" key="3">
    <source>
        <dbReference type="SMART" id="SM00421"/>
    </source>
</evidence>
<feature type="domain" description="HTH luxR-type" evidence="3">
    <location>
        <begin position="878"/>
        <end position="935"/>
    </location>
</feature>
<dbReference type="EMBL" id="FOZP01000003">
    <property type="protein sequence ID" value="SFS48923.1"/>
    <property type="molecule type" value="Genomic_DNA"/>
</dbReference>
<reference evidence="5" key="1">
    <citation type="submission" date="2016-10" db="EMBL/GenBank/DDBJ databases">
        <authorList>
            <person name="Varghese N."/>
            <person name="Submissions S."/>
        </authorList>
    </citation>
    <scope>NUCLEOTIDE SEQUENCE [LARGE SCALE GENOMIC DNA]</scope>
    <source>
        <strain evidence="5">DSM 24450</strain>
    </source>
</reference>
<keyword evidence="2" id="KW-1133">Transmembrane helix</keyword>
<dbReference type="Gene3D" id="2.130.10.10">
    <property type="entry name" value="YVTN repeat-like/Quinoprotein amine dehydrogenase"/>
    <property type="match status" value="2"/>
</dbReference>
<organism evidence="4 5">
    <name type="scientific">Lutibacter maritimus</name>
    <dbReference type="NCBI Taxonomy" id="593133"/>
    <lineage>
        <taxon>Bacteria</taxon>
        <taxon>Pseudomonadati</taxon>
        <taxon>Bacteroidota</taxon>
        <taxon>Flavobacteriia</taxon>
        <taxon>Flavobacteriales</taxon>
        <taxon>Flavobacteriaceae</taxon>
        <taxon>Lutibacter</taxon>
    </lineage>
</organism>
<sequence>MYFSDKVMFKKNYTHLIFISILFVTSFATSQIKLPPISNFNSTDYGAGNQNWGVDSDNEHIYVANNEGLLEFDGVNWFLNKLPNKTIIRSVKVVGDKIFTGSYEEFGYWTRLNNGNLVYTSLSKFLSPNKIASQSIWGIYAIKDKIIFKSFSDLFIYENEKIKKIRPNLILMAGFTVNDRFIVQGVGKGLLELKNDKLFVLKNTELLAEDRVQAISNFKNDQLLIGTSLHGLYTYSNNKLEKWDNNFNNLLKAHQLNSLSYTNGTVFAGTIKKGIYHYNTNTNTFINLNVKNGLQNNTVLSSTIDASKILWLALDNGISAIPINYFAYYLNPYKEDIGAVYDMVKLNNEVYLATNTGIYKADNNGVNFIEGSQGHIWSLALINDQIICGHNTGTYKIQDNKLTFISEKNGGYIFKSIPSQPNKYIQGNYSGLTLYTIKDNNWEYRDVQNINFPIKNIVFENSYTAWVLHSYKGVYRIHFSNNYEKIIKIEEQFNKIFDNVYDLKLFNIERNIAFFSNEKWSVYNPIENKIEPFKSINKILGKDKNSIILNNNSQNNVVVFKRSDNTIFIRQNIQDSLSQIYLPTKYYKDKLVRGEGDQRAVVINDSLVFISLYNDVLVVNPKKINQNIKIIPPTISRIYVNNQPKSLLEEIEIKKSDTIQIKLKSPHLSNNTIEYSLGNNYWIATNGNIELTGLPYGSLKLLVRSFLNFKEYSPINSVKLYIKPPWYMGLWGVVLLLSFLTLIFYLITIINKYVLIKHKKYLDDQYQHQQEIHRKEEALKNEMKLNELQKKQHEIELDSKTKELANTAMGMTRKDELLENIKKELEQLKKEIINKPKLEKLLSTINKNINTTKDWEVFESNFNEIHDTFFKSLLKNTETQLTAKDLKLCAYLKMNLATKEIAPLMGISTRGVEIHRYRLRKKLNLSNDQNLNEYFMKL</sequence>
<dbReference type="AlphaFoldDB" id="A0A1I6Q8U3"/>
<dbReference type="InterPro" id="IPR016032">
    <property type="entry name" value="Sig_transdc_resp-reg_C-effctor"/>
</dbReference>
<keyword evidence="1" id="KW-0175">Coiled coil</keyword>
<keyword evidence="5" id="KW-1185">Reference proteome</keyword>
<name>A0A1I6Q8U3_9FLAO</name>